<dbReference type="PROSITE" id="PS50082">
    <property type="entry name" value="WD_REPEATS_2"/>
    <property type="match status" value="6"/>
</dbReference>
<gene>
    <name evidence="3" type="ORF">Agub_g3069</name>
</gene>
<feature type="compositionally biased region" description="Gly residues" evidence="2">
    <location>
        <begin position="605"/>
        <end position="617"/>
    </location>
</feature>
<keyword evidence="4" id="KW-1185">Reference proteome</keyword>
<dbReference type="CDD" id="cd00200">
    <property type="entry name" value="WD40"/>
    <property type="match status" value="1"/>
</dbReference>
<dbReference type="SUPFAM" id="SSF50978">
    <property type="entry name" value="WD40 repeat-like"/>
    <property type="match status" value="1"/>
</dbReference>
<organism evidence="3 4">
    <name type="scientific">Astrephomene gubernaculifera</name>
    <dbReference type="NCBI Taxonomy" id="47775"/>
    <lineage>
        <taxon>Eukaryota</taxon>
        <taxon>Viridiplantae</taxon>
        <taxon>Chlorophyta</taxon>
        <taxon>core chlorophytes</taxon>
        <taxon>Chlorophyceae</taxon>
        <taxon>CS clade</taxon>
        <taxon>Chlamydomonadales</taxon>
        <taxon>Astrephomenaceae</taxon>
        <taxon>Astrephomene</taxon>
    </lineage>
</organism>
<dbReference type="PANTHER" id="PTHR22836:SF0">
    <property type="entry name" value="PRE-MRNA 3' END PROCESSING PROTEIN WDR33"/>
    <property type="match status" value="1"/>
</dbReference>
<dbReference type="Gene3D" id="2.130.10.10">
    <property type="entry name" value="YVTN repeat-like/Quinoprotein amine dehydrogenase"/>
    <property type="match status" value="2"/>
</dbReference>
<dbReference type="GO" id="GO:0005847">
    <property type="term" value="C:mRNA cleavage and polyadenylation specificity factor complex"/>
    <property type="evidence" value="ECO:0007669"/>
    <property type="project" value="TreeGrafter"/>
</dbReference>
<dbReference type="InterPro" id="IPR036322">
    <property type="entry name" value="WD40_repeat_dom_sf"/>
</dbReference>
<dbReference type="InterPro" id="IPR001680">
    <property type="entry name" value="WD40_rpt"/>
</dbReference>
<dbReference type="GO" id="GO:0031124">
    <property type="term" value="P:mRNA 3'-end processing"/>
    <property type="evidence" value="ECO:0007669"/>
    <property type="project" value="InterPro"/>
</dbReference>
<feature type="compositionally biased region" description="Gly residues" evidence="2">
    <location>
        <begin position="708"/>
        <end position="717"/>
    </location>
</feature>
<dbReference type="Proteomes" id="UP001054857">
    <property type="component" value="Unassembled WGS sequence"/>
</dbReference>
<reference evidence="3 4" key="1">
    <citation type="journal article" date="2021" name="Sci. Rep.">
        <title>Genome sequencing of the multicellular alga Astrephomene provides insights into convergent evolution of germ-soma differentiation.</title>
        <authorList>
            <person name="Yamashita S."/>
            <person name="Yamamoto K."/>
            <person name="Matsuzaki R."/>
            <person name="Suzuki S."/>
            <person name="Yamaguchi H."/>
            <person name="Hirooka S."/>
            <person name="Minakuchi Y."/>
            <person name="Miyagishima S."/>
            <person name="Kawachi M."/>
            <person name="Toyoda A."/>
            <person name="Nozaki H."/>
        </authorList>
    </citation>
    <scope>NUCLEOTIDE SEQUENCE [LARGE SCALE GENOMIC DNA]</scope>
    <source>
        <strain evidence="3 4">NIES-4017</strain>
    </source>
</reference>
<feature type="repeat" description="WD" evidence="1">
    <location>
        <begin position="91"/>
        <end position="123"/>
    </location>
</feature>
<feature type="compositionally biased region" description="Gly residues" evidence="2">
    <location>
        <begin position="531"/>
        <end position="543"/>
    </location>
</feature>
<feature type="repeat" description="WD" evidence="1">
    <location>
        <begin position="260"/>
        <end position="301"/>
    </location>
</feature>
<feature type="repeat" description="WD" evidence="1">
    <location>
        <begin position="218"/>
        <end position="259"/>
    </location>
</feature>
<feature type="repeat" description="WD" evidence="1">
    <location>
        <begin position="302"/>
        <end position="335"/>
    </location>
</feature>
<dbReference type="InterPro" id="IPR045245">
    <property type="entry name" value="Pfs2-like"/>
</dbReference>
<feature type="repeat" description="WD" evidence="1">
    <location>
        <begin position="346"/>
        <end position="377"/>
    </location>
</feature>
<dbReference type="AlphaFoldDB" id="A0AAD3HI50"/>
<dbReference type="InterPro" id="IPR015943">
    <property type="entry name" value="WD40/YVTN_repeat-like_dom_sf"/>
</dbReference>
<proteinExistence type="predicted"/>
<feature type="repeat" description="WD" evidence="1">
    <location>
        <begin position="177"/>
        <end position="218"/>
    </location>
</feature>
<evidence type="ECO:0000313" key="4">
    <source>
        <dbReference type="Proteomes" id="UP001054857"/>
    </source>
</evidence>
<sequence>MALVPVTAPPPSSCAPFLHEAKKQQKAIKTRVLEPVGAYLRLFQARLSAPIVRHVSHLQPVLASGLELLPPCAYPHVPASTIETKFVTSSFLRHRAAINHLVFTPDGRRLLCAGNNGNVSLWSGTTFENELGPGIQAHEASPIRCMVFSHSGLYVLSCDDMGRVKFSKPTLEVLQVYHAHKEPCRSVSFAPTDFKFATGSDDSTVRVFDTFRGQELCMTGHGGDVRWVEWHPSKGVIASCSKDACVKLWDPRVGDCLATLHGHKNGLFQAKWNSNGHWLLTCSRDQLLKLYDVRMLREVGSFAGHGRDVTCCAWHPQQEEVFVSGAVDGSLLFWQASRPDPQGALPAAHDAAVWSVAWHPLGHVVASAGTDQKCQFWCRKPPGDIWQDTFGQDPSTVTTSAAATGLAPQPDAAAPPAAGLLVAGLLGPPAGGAAAAAGFQTAGLLSSLDGVAVPTPAASAVGAGNRPKIVPGIGAVLDQLQTANLPALAGALPPRVGSGKAAGAGAGVAQGLEGQAGRAPGAKRGRDDGPTRGGPRGSFGGRGRGWEREWERDLEQEREDWGRGKVPCVEGSGGNWSGGAPPPQQMGVQGYRGEPGGPHQRSGGPPLGAGTGPGSGLGRDLRRGPPPPPQPYEGGPDAGMGPGGRLPRSLHERLHDRRHVHRYPLQHESGPPPQYDRPGPYGHEPPPPRVYSGYGGGGGPQPPIDPGLAGGGGGGPGPTTMRPHNTHPPPPYRDRDGPGGGGGTYPPNNPFAADGPMGPVGLYGPPHRGRVSGPGGRGPPPHPHHGAGSSQGFGWGRERERGPPERQGGW</sequence>
<evidence type="ECO:0000256" key="2">
    <source>
        <dbReference type="SAM" id="MobiDB-lite"/>
    </source>
</evidence>
<name>A0AAD3HI50_9CHLO</name>
<accession>A0AAD3HI50</accession>
<dbReference type="PANTHER" id="PTHR22836">
    <property type="entry name" value="WD40 REPEAT PROTEIN"/>
    <property type="match status" value="1"/>
</dbReference>
<dbReference type="Pfam" id="PF00400">
    <property type="entry name" value="WD40"/>
    <property type="match status" value="7"/>
</dbReference>
<protein>
    <submittedName>
        <fullName evidence="3">Uncharacterized protein</fullName>
    </submittedName>
</protein>
<dbReference type="PROSITE" id="PS50294">
    <property type="entry name" value="WD_REPEATS_REGION"/>
    <property type="match status" value="6"/>
</dbReference>
<dbReference type="SMART" id="SM00320">
    <property type="entry name" value="WD40"/>
    <property type="match status" value="7"/>
</dbReference>
<keyword evidence="1" id="KW-0853">WD repeat</keyword>
<evidence type="ECO:0000256" key="1">
    <source>
        <dbReference type="PROSITE-ProRule" id="PRU00221"/>
    </source>
</evidence>
<dbReference type="EMBL" id="BMAR01000003">
    <property type="protein sequence ID" value="GFR42184.1"/>
    <property type="molecule type" value="Genomic_DNA"/>
</dbReference>
<evidence type="ECO:0000313" key="3">
    <source>
        <dbReference type="EMBL" id="GFR42184.1"/>
    </source>
</evidence>
<comment type="caution">
    <text evidence="3">The sequence shown here is derived from an EMBL/GenBank/DDBJ whole genome shotgun (WGS) entry which is preliminary data.</text>
</comment>
<feature type="region of interest" description="Disordered" evidence="2">
    <location>
        <begin position="496"/>
        <end position="810"/>
    </location>
</feature>
<feature type="compositionally biased region" description="Basic and acidic residues" evidence="2">
    <location>
        <begin position="544"/>
        <end position="563"/>
    </location>
</feature>